<evidence type="ECO:0000313" key="2">
    <source>
        <dbReference type="EMBL" id="KAK7201909.1"/>
    </source>
</evidence>
<feature type="compositionally biased region" description="Basic and acidic residues" evidence="1">
    <location>
        <begin position="145"/>
        <end position="159"/>
    </location>
</feature>
<feature type="compositionally biased region" description="Low complexity" evidence="1">
    <location>
        <begin position="287"/>
        <end position="296"/>
    </location>
</feature>
<comment type="caution">
    <text evidence="2">The sequence shown here is derived from an EMBL/GenBank/DDBJ whole genome shotgun (WGS) entry which is preliminary data.</text>
</comment>
<evidence type="ECO:0000256" key="1">
    <source>
        <dbReference type="SAM" id="MobiDB-lite"/>
    </source>
</evidence>
<keyword evidence="3" id="KW-1185">Reference proteome</keyword>
<dbReference type="AlphaFoldDB" id="A0AAW0F791"/>
<name>A0AAW0F791_9TRYP</name>
<evidence type="ECO:0000313" key="3">
    <source>
        <dbReference type="Proteomes" id="UP001430356"/>
    </source>
</evidence>
<protein>
    <submittedName>
        <fullName evidence="2">Uncharacterized protein</fullName>
    </submittedName>
</protein>
<feature type="compositionally biased region" description="Basic residues" evidence="1">
    <location>
        <begin position="373"/>
        <end position="385"/>
    </location>
</feature>
<gene>
    <name evidence="2" type="ORF">NESM_000258400</name>
</gene>
<feature type="region of interest" description="Disordered" evidence="1">
    <location>
        <begin position="263"/>
        <end position="410"/>
    </location>
</feature>
<accession>A0AAW0F791</accession>
<organism evidence="2 3">
    <name type="scientific">Novymonas esmeraldas</name>
    <dbReference type="NCBI Taxonomy" id="1808958"/>
    <lineage>
        <taxon>Eukaryota</taxon>
        <taxon>Discoba</taxon>
        <taxon>Euglenozoa</taxon>
        <taxon>Kinetoplastea</taxon>
        <taxon>Metakinetoplastina</taxon>
        <taxon>Trypanosomatida</taxon>
        <taxon>Trypanosomatidae</taxon>
        <taxon>Novymonas</taxon>
    </lineage>
</organism>
<feature type="compositionally biased region" description="Basic residues" evidence="1">
    <location>
        <begin position="274"/>
        <end position="283"/>
    </location>
</feature>
<reference evidence="2 3" key="1">
    <citation type="journal article" date="2021" name="MBio">
        <title>A New Model Trypanosomatid, Novymonas esmeraldas: Genomic Perception of Its 'Candidatus Pandoraea novymonadis' Endosymbiont.</title>
        <authorList>
            <person name="Zakharova A."/>
            <person name="Saura A."/>
            <person name="Butenko A."/>
            <person name="Podesvova L."/>
            <person name="Warmusova S."/>
            <person name="Kostygov A.Y."/>
            <person name="Nenarokova A."/>
            <person name="Lukes J."/>
            <person name="Opperdoes F.R."/>
            <person name="Yurchenko V."/>
        </authorList>
    </citation>
    <scope>NUCLEOTIDE SEQUENCE [LARGE SCALE GENOMIC DNA]</scope>
    <source>
        <strain evidence="2 3">E262AT.01</strain>
    </source>
</reference>
<sequence length="410" mass="43752">MLRRSLVRGAVKVVSASLVESMMSPDTPRSGTGTRHTTLTFHLRRLRASEDFGLRCRFRSFGDAAEVCFVHAMPTDLVASSAVLRGVLGSGTAAHPSAVRVMSINSVCGLSKAMVLDLLHDGRDVVVQCAVSAVAAQMDGATRTQQDEETKPAKAPAREHPKRRGRSPMRRTETGVREESEEDDAPAVSVRGRGRGSRVSPRRNLRRRRNAGTRAAEAEDGGGAQSPVTDEVVVEDDNAAGVGEEEKAGVDSAADDVNAAALEELRVLSPVKPVRTRRRRRGSKSPAPAAGDATATAKEEETTDDVWFSRSPATPANEAETGDDGEAAAPAQRTRGRRRPTPAADAAATAPERQSQVHDAMDETSKTTAVRRSSTRRLGRPRKKSPTRDTDAAGETAVDVATASLDEFSF</sequence>
<dbReference type="EMBL" id="JAECZO010000022">
    <property type="protein sequence ID" value="KAK7201909.1"/>
    <property type="molecule type" value="Genomic_DNA"/>
</dbReference>
<feature type="compositionally biased region" description="Basic and acidic residues" evidence="1">
    <location>
        <begin position="355"/>
        <end position="365"/>
    </location>
</feature>
<feature type="region of interest" description="Disordered" evidence="1">
    <location>
        <begin position="137"/>
        <end position="231"/>
    </location>
</feature>
<feature type="compositionally biased region" description="Low complexity" evidence="1">
    <location>
        <begin position="341"/>
        <end position="353"/>
    </location>
</feature>
<feature type="compositionally biased region" description="Basic residues" evidence="1">
    <location>
        <begin position="192"/>
        <end position="211"/>
    </location>
</feature>
<proteinExistence type="predicted"/>
<feature type="compositionally biased region" description="Basic residues" evidence="1">
    <location>
        <begin position="160"/>
        <end position="169"/>
    </location>
</feature>
<dbReference type="Proteomes" id="UP001430356">
    <property type="component" value="Unassembled WGS sequence"/>
</dbReference>